<accession>A0A0R1HLZ6</accession>
<dbReference type="STRING" id="1302272.FC96_GL002269"/>
<proteinExistence type="predicted"/>
<evidence type="ECO:0000313" key="3">
    <source>
        <dbReference type="Proteomes" id="UP000050911"/>
    </source>
</evidence>
<sequence length="333" mass="36765">MSNYGVTMMLDSKISRGLVLLAALFASGSASVMGNRVSAQAKTKTTVVALVDHTTNMVVKTKTGTITKQAFLAHPMVDGLPQFSQTVTVPANTMLTVTQSSPSSMQFKLPHSDQVLVAERPADVTYQSTGHPLGKAAVNQLARDGRRWAKELTFDQRQAVTDYTSEGYEDMNTALRNPRTRADVATMNMVQDLQDSLYKFRLRHPITVYRGTTWGGLKHALSNQKVSVGATYQDPAFSSTSVSPGIAHFFAGKVLLRINVPAGYHGAYIDSISDNQGEKEFLMDAGTPMVVTKLQKVRARTTQWFGVLHNHHLKHQKRQITRLFWLVTLALKQ</sequence>
<name>A0A0R1HLZ6_9LACO</name>
<dbReference type="PROSITE" id="PS51996">
    <property type="entry name" value="TR_MART"/>
    <property type="match status" value="1"/>
</dbReference>
<feature type="domain" description="ADP ribosyltransferase" evidence="1">
    <location>
        <begin position="147"/>
        <end position="298"/>
    </location>
</feature>
<evidence type="ECO:0000259" key="1">
    <source>
        <dbReference type="Pfam" id="PF03496"/>
    </source>
</evidence>
<dbReference type="Proteomes" id="UP000050911">
    <property type="component" value="Unassembled WGS sequence"/>
</dbReference>
<dbReference type="PATRIC" id="fig|1302272.5.peg.2316"/>
<dbReference type="Gene3D" id="3.90.176.10">
    <property type="entry name" value="Toxin ADP-ribosyltransferase, Chain A, domain 1"/>
    <property type="match status" value="1"/>
</dbReference>
<comment type="caution">
    <text evidence="2">The sequence shown here is derived from an EMBL/GenBank/DDBJ whole genome shotgun (WGS) entry which is preliminary data.</text>
</comment>
<evidence type="ECO:0000313" key="2">
    <source>
        <dbReference type="EMBL" id="KRK47781.1"/>
    </source>
</evidence>
<protein>
    <submittedName>
        <fullName evidence="2">VIP2 family actin-ADP-ribosylating toxin</fullName>
    </submittedName>
</protein>
<dbReference type="Pfam" id="PF03496">
    <property type="entry name" value="ADPrib_exo_Tox"/>
    <property type="match status" value="1"/>
</dbReference>
<dbReference type="InterPro" id="IPR003540">
    <property type="entry name" value="ADP-ribosyltransferase"/>
</dbReference>
<dbReference type="EMBL" id="AZCX01000006">
    <property type="protein sequence ID" value="KRK47781.1"/>
    <property type="molecule type" value="Genomic_DNA"/>
</dbReference>
<dbReference type="GO" id="GO:0005576">
    <property type="term" value="C:extracellular region"/>
    <property type="evidence" value="ECO:0007669"/>
    <property type="project" value="InterPro"/>
</dbReference>
<keyword evidence="3" id="KW-1185">Reference proteome</keyword>
<dbReference type="AlphaFoldDB" id="A0A0R1HLZ6"/>
<gene>
    <name evidence="2" type="ORF">FC96_GL002269</name>
</gene>
<dbReference type="SUPFAM" id="SSF56399">
    <property type="entry name" value="ADP-ribosylation"/>
    <property type="match status" value="1"/>
</dbReference>
<reference evidence="2 3" key="1">
    <citation type="journal article" date="2015" name="Genome Announc.">
        <title>Expanding the biotechnology potential of lactobacilli through comparative genomics of 213 strains and associated genera.</title>
        <authorList>
            <person name="Sun Z."/>
            <person name="Harris H.M."/>
            <person name="McCann A."/>
            <person name="Guo C."/>
            <person name="Argimon S."/>
            <person name="Zhang W."/>
            <person name="Yang X."/>
            <person name="Jeffery I.B."/>
            <person name="Cooney J.C."/>
            <person name="Kagawa T.F."/>
            <person name="Liu W."/>
            <person name="Song Y."/>
            <person name="Salvetti E."/>
            <person name="Wrobel A."/>
            <person name="Rasinkangas P."/>
            <person name="Parkhill J."/>
            <person name="Rea M.C."/>
            <person name="O'Sullivan O."/>
            <person name="Ritari J."/>
            <person name="Douillard F.P."/>
            <person name="Paul Ross R."/>
            <person name="Yang R."/>
            <person name="Briner A.E."/>
            <person name="Felis G.E."/>
            <person name="de Vos W.M."/>
            <person name="Barrangou R."/>
            <person name="Klaenhammer T.R."/>
            <person name="Caufield P.W."/>
            <person name="Cui Y."/>
            <person name="Zhang H."/>
            <person name="O'Toole P.W."/>
        </authorList>
    </citation>
    <scope>NUCLEOTIDE SEQUENCE [LARGE SCALE GENOMIC DNA]</scope>
    <source>
        <strain evidence="2 3">JCM 15530</strain>
    </source>
</reference>
<dbReference type="OrthoDB" id="2327579at2"/>
<organism evidence="2 3">
    <name type="scientific">Secundilactobacillus kimchicus JCM 15530</name>
    <dbReference type="NCBI Taxonomy" id="1302272"/>
    <lineage>
        <taxon>Bacteria</taxon>
        <taxon>Bacillati</taxon>
        <taxon>Bacillota</taxon>
        <taxon>Bacilli</taxon>
        <taxon>Lactobacillales</taxon>
        <taxon>Lactobacillaceae</taxon>
        <taxon>Secundilactobacillus</taxon>
    </lineage>
</organism>